<dbReference type="HOGENOM" id="CLU_1022345_0_0_6"/>
<evidence type="ECO:0000256" key="1">
    <source>
        <dbReference type="SAM" id="SignalP"/>
    </source>
</evidence>
<gene>
    <name evidence="3" type="ordered locus">TERTU_3805</name>
</gene>
<keyword evidence="1" id="KW-0732">Signal</keyword>
<evidence type="ECO:0000313" key="3">
    <source>
        <dbReference type="EMBL" id="ACR12153.1"/>
    </source>
</evidence>
<evidence type="ECO:0000313" key="4">
    <source>
        <dbReference type="Proteomes" id="UP000009080"/>
    </source>
</evidence>
<reference evidence="3 4" key="1">
    <citation type="journal article" date="2009" name="PLoS ONE">
        <title>The complete genome of Teredinibacter turnerae T7901: an intracellular endosymbiont of marine wood-boring bivalves (shipworms).</title>
        <authorList>
            <person name="Yang J.C."/>
            <person name="Madupu R."/>
            <person name="Durkin A.S."/>
            <person name="Ekborg N.A."/>
            <person name="Pedamallu C.S."/>
            <person name="Hostetler J.B."/>
            <person name="Radune D."/>
            <person name="Toms B.S."/>
            <person name="Henrissat B."/>
            <person name="Coutinho P.M."/>
            <person name="Schwarz S."/>
            <person name="Field L."/>
            <person name="Trindade-Silva A.E."/>
            <person name="Soares C.A.G."/>
            <person name="Elshahawi S."/>
            <person name="Hanora A."/>
            <person name="Schmidt E.W."/>
            <person name="Haygood M.G."/>
            <person name="Posfai J."/>
            <person name="Benner J."/>
            <person name="Madinger C."/>
            <person name="Nove J."/>
            <person name="Anton B."/>
            <person name="Chaudhary K."/>
            <person name="Foster J."/>
            <person name="Holman A."/>
            <person name="Kumar S."/>
            <person name="Lessard P.A."/>
            <person name="Luyten Y.A."/>
            <person name="Slatko B."/>
            <person name="Wood N."/>
            <person name="Wu B."/>
            <person name="Teplitski M."/>
            <person name="Mougous J.D."/>
            <person name="Ward N."/>
            <person name="Eisen J.A."/>
            <person name="Badger J.H."/>
            <person name="Distel D.L."/>
        </authorList>
    </citation>
    <scope>NUCLEOTIDE SEQUENCE [LARGE SCALE GENOMIC DNA]</scope>
    <source>
        <strain evidence="4">ATCC 39867 / T7901</strain>
    </source>
</reference>
<sequence>MIRHLLTLSTTFIAATLIATLSACSKPENTQSSQTPGRVIKAGTTQVDELLDKSGLNQQISQLPAMVLAATDDQLRRGVVEVDKVRAIFSETYNPADLRYQARSYLLDHLDEAELNKILVWLDSPLGKKVSAETSLPGSPSARSKVMGPYPQLSANKARVKQVQELESYQKATDDAVDLQMAIRKSLQLAINQSLPEERRISEAEFLADDQNMRPQLETRMKQSIEATNLYNLQSLSDSELNEYIAFSQSDTARSYRHALSEALQAALKSAGKKAGLKLAALNAG</sequence>
<dbReference type="OrthoDB" id="5706290at2"/>
<name>C5BSV9_TERTT</name>
<keyword evidence="3" id="KW-0449">Lipoprotein</keyword>
<evidence type="ECO:0000259" key="2">
    <source>
        <dbReference type="Pfam" id="PF09832"/>
    </source>
</evidence>
<dbReference type="EMBL" id="CP001614">
    <property type="protein sequence ID" value="ACR12153.1"/>
    <property type="molecule type" value="Genomic_DNA"/>
</dbReference>
<dbReference type="Proteomes" id="UP000009080">
    <property type="component" value="Chromosome"/>
</dbReference>
<feature type="domain" description="DUF2059" evidence="2">
    <location>
        <begin position="97"/>
        <end position="133"/>
    </location>
</feature>
<dbReference type="RefSeq" id="WP_015818265.1">
    <property type="nucleotide sequence ID" value="NC_012997.1"/>
</dbReference>
<protein>
    <submittedName>
        <fullName evidence="3">Lipoprotein</fullName>
    </submittedName>
</protein>
<accession>C5BSV9</accession>
<proteinExistence type="predicted"/>
<organism evidence="3 4">
    <name type="scientific">Teredinibacter turnerae (strain ATCC 39867 / T7901)</name>
    <dbReference type="NCBI Taxonomy" id="377629"/>
    <lineage>
        <taxon>Bacteria</taxon>
        <taxon>Pseudomonadati</taxon>
        <taxon>Pseudomonadota</taxon>
        <taxon>Gammaproteobacteria</taxon>
        <taxon>Cellvibrionales</taxon>
        <taxon>Cellvibrionaceae</taxon>
        <taxon>Teredinibacter</taxon>
    </lineage>
</organism>
<keyword evidence="4" id="KW-1185">Reference proteome</keyword>
<dbReference type="AlphaFoldDB" id="C5BSV9"/>
<dbReference type="KEGG" id="ttu:TERTU_3805"/>
<dbReference type="STRING" id="377629.TERTU_3805"/>
<dbReference type="Pfam" id="PF09832">
    <property type="entry name" value="DUF2059"/>
    <property type="match status" value="1"/>
</dbReference>
<feature type="signal peptide" evidence="1">
    <location>
        <begin position="1"/>
        <end position="25"/>
    </location>
</feature>
<dbReference type="eggNOG" id="ENOG50315QB">
    <property type="taxonomic scope" value="Bacteria"/>
</dbReference>
<dbReference type="PROSITE" id="PS51257">
    <property type="entry name" value="PROKAR_LIPOPROTEIN"/>
    <property type="match status" value="1"/>
</dbReference>
<dbReference type="InterPro" id="IPR018637">
    <property type="entry name" value="DUF2059"/>
</dbReference>
<feature type="chain" id="PRO_5002949043" evidence="1">
    <location>
        <begin position="26"/>
        <end position="285"/>
    </location>
</feature>